<organism evidence="2 3">
    <name type="scientific">Penicillium thymicola</name>
    <dbReference type="NCBI Taxonomy" id="293382"/>
    <lineage>
        <taxon>Eukaryota</taxon>
        <taxon>Fungi</taxon>
        <taxon>Dikarya</taxon>
        <taxon>Ascomycota</taxon>
        <taxon>Pezizomycotina</taxon>
        <taxon>Eurotiomycetes</taxon>
        <taxon>Eurotiomycetidae</taxon>
        <taxon>Eurotiales</taxon>
        <taxon>Aspergillaceae</taxon>
        <taxon>Penicillium</taxon>
    </lineage>
</organism>
<dbReference type="PANTHER" id="PTHR33973">
    <property type="entry name" value="OS07G0153300 PROTEIN"/>
    <property type="match status" value="1"/>
</dbReference>
<dbReference type="EMBL" id="LACB01000379">
    <property type="protein sequence ID" value="KAJ9483983.1"/>
    <property type="molecule type" value="Genomic_DNA"/>
</dbReference>
<protein>
    <submittedName>
        <fullName evidence="2">Uncharacterized protein</fullName>
    </submittedName>
</protein>
<accession>A0AAI9TBK7</accession>
<evidence type="ECO:0000313" key="3">
    <source>
        <dbReference type="Proteomes" id="UP001227192"/>
    </source>
</evidence>
<comment type="caution">
    <text evidence="2">The sequence shown here is derived from an EMBL/GenBank/DDBJ whole genome shotgun (WGS) entry which is preliminary data.</text>
</comment>
<evidence type="ECO:0000313" key="2">
    <source>
        <dbReference type="EMBL" id="KAJ9483983.1"/>
    </source>
</evidence>
<feature type="transmembrane region" description="Helical" evidence="1">
    <location>
        <begin position="35"/>
        <end position="52"/>
    </location>
</feature>
<dbReference type="Proteomes" id="UP001227192">
    <property type="component" value="Unassembled WGS sequence"/>
</dbReference>
<keyword evidence="3" id="KW-1185">Reference proteome</keyword>
<name>A0AAI9TBK7_PENTH</name>
<keyword evidence="1" id="KW-0812">Transmembrane</keyword>
<dbReference type="Pfam" id="PF07103">
    <property type="entry name" value="DUF1365"/>
    <property type="match status" value="1"/>
</dbReference>
<gene>
    <name evidence="2" type="ORF">VN97_g9400</name>
</gene>
<dbReference type="AlphaFoldDB" id="A0AAI9TBK7"/>
<dbReference type="InterPro" id="IPR010775">
    <property type="entry name" value="DUF1365"/>
</dbReference>
<keyword evidence="1" id="KW-1133">Transmembrane helix</keyword>
<keyword evidence="1" id="KW-0472">Membrane</keyword>
<sequence length="611" mass="69278">MAFIKEIVYSVTLLGVQSGGLRFCIKAIVTFTGSGMLIATLALAGLLSWVLVDGRRLVSTAYGPSNIMGRPMLFPVTLTHTRVSPVKNQFSHRVLLVGIPIGFRGRIGPFLSIDQGSPTMSHIPSLRRFCAWFSFDPVRYLHRGDNEHGLRDKLDGFLRLQNKDPAHWPYAYLMSVPRFLWWERNVVSFWYLYSASQELDAMIMEINNSFDEKRNVLFQLQPESDGPTAQMDLAREPKYLDQEKTVLSLPSLPSARFYKGIWEKHIFASPFEKVEGYISTRFMDPLQASSFKHTDSIANIVSVGVEGESKMVTRISCREPPVDPVDVTTAHLVKYIFQWTVPSTLTTPRILFQALKIQYVQGLMKMMDRPVIQPGSVARHPTFIERSLELFWRALLSRCVESFPEPLELTYIPSASISNEHVFLLSPSSSTGSPASVKRLTVEVVDPGFYTRVANYLDLWEGILHEQQQKGNRADATSRPLIVSDLQLLHTLIFYIQKKIPPLPREFGVTLPNLLAWCRGSRSQMDSFVLSSTAPFHHPHYTECIVRISLMRRFAINSPSLLWIYGVLASVDAFGHAPIYIIHNGYYSDHLSSCVQFHDVFVVMESMACFS</sequence>
<dbReference type="PANTHER" id="PTHR33973:SF4">
    <property type="entry name" value="OS07G0153300 PROTEIN"/>
    <property type="match status" value="1"/>
</dbReference>
<proteinExistence type="predicted"/>
<reference evidence="2" key="2">
    <citation type="journal article" date="2016" name="Fungal Biol.">
        <title>Ochratoxin A production by Penicillium thymicola.</title>
        <authorList>
            <person name="Nguyen H.D.T."/>
            <person name="McMullin D.R."/>
            <person name="Ponomareva E."/>
            <person name="Riley R."/>
            <person name="Pomraning K.R."/>
            <person name="Baker S.E."/>
            <person name="Seifert K.A."/>
        </authorList>
    </citation>
    <scope>NUCLEOTIDE SEQUENCE</scope>
    <source>
        <strain evidence="2">DAOM 180753</strain>
    </source>
</reference>
<reference evidence="2" key="1">
    <citation type="submission" date="2015-06" db="EMBL/GenBank/DDBJ databases">
        <authorList>
            <person name="Nguyen H."/>
        </authorList>
    </citation>
    <scope>NUCLEOTIDE SEQUENCE</scope>
    <source>
        <strain evidence="2">DAOM 180753</strain>
    </source>
</reference>
<evidence type="ECO:0000256" key="1">
    <source>
        <dbReference type="SAM" id="Phobius"/>
    </source>
</evidence>